<dbReference type="InterPro" id="IPR021327">
    <property type="entry name" value="DUF2934"/>
</dbReference>
<evidence type="ECO:0008006" key="3">
    <source>
        <dbReference type="Google" id="ProtNLM"/>
    </source>
</evidence>
<comment type="caution">
    <text evidence="1">The sequence shown here is derived from an EMBL/GenBank/DDBJ whole genome shotgun (WGS) entry which is preliminary data.</text>
</comment>
<dbReference type="EMBL" id="JAUSVV010000027">
    <property type="protein sequence ID" value="MDQ0445346.1"/>
    <property type="molecule type" value="Genomic_DNA"/>
</dbReference>
<sequence length="66" mass="7619">MPPETRLTEGQIRDRAFYLWERRDRPHGHADEFWLQAERELLGEMTGRPVLPDGDFVKSGSGSDCC</sequence>
<organism evidence="1 2">
    <name type="scientific">Methylobacterium persicinum</name>
    <dbReference type="NCBI Taxonomy" id="374426"/>
    <lineage>
        <taxon>Bacteria</taxon>
        <taxon>Pseudomonadati</taxon>
        <taxon>Pseudomonadota</taxon>
        <taxon>Alphaproteobacteria</taxon>
        <taxon>Hyphomicrobiales</taxon>
        <taxon>Methylobacteriaceae</taxon>
        <taxon>Methylobacterium</taxon>
    </lineage>
</organism>
<gene>
    <name evidence="1" type="ORF">QO016_004875</name>
</gene>
<proteinExistence type="predicted"/>
<dbReference type="Proteomes" id="UP001236369">
    <property type="component" value="Unassembled WGS sequence"/>
</dbReference>
<protein>
    <recommendedName>
        <fullName evidence="3">DUF2934 domain-containing protein</fullName>
    </recommendedName>
</protein>
<name>A0ABU0HV15_9HYPH</name>
<reference evidence="1 2" key="1">
    <citation type="submission" date="2023-07" db="EMBL/GenBank/DDBJ databases">
        <title>Genomic Encyclopedia of Type Strains, Phase IV (KMG-IV): sequencing the most valuable type-strain genomes for metagenomic binning, comparative biology and taxonomic classification.</title>
        <authorList>
            <person name="Goeker M."/>
        </authorList>
    </citation>
    <scope>NUCLEOTIDE SEQUENCE [LARGE SCALE GENOMIC DNA]</scope>
    <source>
        <strain evidence="1 2">DSM 19562</strain>
    </source>
</reference>
<dbReference type="Pfam" id="PF11154">
    <property type="entry name" value="DUF2934"/>
    <property type="match status" value="1"/>
</dbReference>
<dbReference type="RefSeq" id="WP_238252679.1">
    <property type="nucleotide sequence ID" value="NZ_BPQX01000058.1"/>
</dbReference>
<evidence type="ECO:0000313" key="2">
    <source>
        <dbReference type="Proteomes" id="UP001236369"/>
    </source>
</evidence>
<accession>A0ABU0HV15</accession>
<evidence type="ECO:0000313" key="1">
    <source>
        <dbReference type="EMBL" id="MDQ0445346.1"/>
    </source>
</evidence>
<keyword evidence="2" id="KW-1185">Reference proteome</keyword>